<keyword evidence="1" id="KW-1003">Cell membrane</keyword>
<gene>
    <name evidence="5" type="ORF">H3H36_01085</name>
</gene>
<dbReference type="PANTHER" id="PTHR43038:SF3">
    <property type="entry name" value="ABC TRANSPORTER G FAMILY MEMBER 20 ISOFORM X1"/>
    <property type="match status" value="1"/>
</dbReference>
<dbReference type="InterPro" id="IPR027417">
    <property type="entry name" value="P-loop_NTPase"/>
</dbReference>
<dbReference type="PROSITE" id="PS00211">
    <property type="entry name" value="ABC_TRANSPORTER_1"/>
    <property type="match status" value="1"/>
</dbReference>
<dbReference type="SUPFAM" id="SSF52540">
    <property type="entry name" value="P-loop containing nucleoside triphosphate hydrolases"/>
    <property type="match status" value="1"/>
</dbReference>
<dbReference type="InterPro" id="IPR003593">
    <property type="entry name" value="AAA+_ATPase"/>
</dbReference>
<dbReference type="GO" id="GO:0005524">
    <property type="term" value="F:ATP binding"/>
    <property type="evidence" value="ECO:0007669"/>
    <property type="project" value="UniProtKB-KW"/>
</dbReference>
<dbReference type="InterPro" id="IPR003439">
    <property type="entry name" value="ABC_transporter-like_ATP-bd"/>
</dbReference>
<organism evidence="5 6">
    <name type="scientific">Rugamonas fusca</name>
    <dbReference type="NCBI Taxonomy" id="2758568"/>
    <lineage>
        <taxon>Bacteria</taxon>
        <taxon>Pseudomonadati</taxon>
        <taxon>Pseudomonadota</taxon>
        <taxon>Betaproteobacteria</taxon>
        <taxon>Burkholderiales</taxon>
        <taxon>Oxalobacteraceae</taxon>
        <taxon>Telluria group</taxon>
        <taxon>Rugamonas</taxon>
    </lineage>
</organism>
<evidence type="ECO:0000256" key="3">
    <source>
        <dbReference type="ARBA" id="ARBA00022840"/>
    </source>
</evidence>
<sequence>MDSAMDQQPAIRVDRLSKHFGAFRALDEVSFDVGRGEIMGFLGPNGAGKSTLIRVLCGLLRPSGGRAVVEGIDIAKDPEAVRQRIGYMSQKFSLYGDLSVAENLRFFGGIYGVAREAIDERVAYAVRMAGLEGREDALVSTLAGGWKQRLALGCAILHRPGVLFLDEPTSGVDPGSRRRFWNLIHDLSADGVSVLVSTHYMDEAEYCMRIAMIESGKLVALGTPHELKHQSVGGALVELECPNPGAALELLSGAPGVHDAAVFGNALHLLVDDAARDGAAIVALLEQRGLPGARWRAIEPGMEDMFVHLVRQSREHNGKAGKAPAGAAP</sequence>
<dbReference type="Gene3D" id="3.40.50.300">
    <property type="entry name" value="P-loop containing nucleotide triphosphate hydrolases"/>
    <property type="match status" value="1"/>
</dbReference>
<evidence type="ECO:0000259" key="4">
    <source>
        <dbReference type="PROSITE" id="PS50893"/>
    </source>
</evidence>
<dbReference type="GO" id="GO:0016887">
    <property type="term" value="F:ATP hydrolysis activity"/>
    <property type="evidence" value="ECO:0007669"/>
    <property type="project" value="InterPro"/>
</dbReference>
<dbReference type="Proteomes" id="UP000566711">
    <property type="component" value="Unassembled WGS sequence"/>
</dbReference>
<evidence type="ECO:0000256" key="2">
    <source>
        <dbReference type="ARBA" id="ARBA00022741"/>
    </source>
</evidence>
<dbReference type="Pfam" id="PF00005">
    <property type="entry name" value="ABC_tran"/>
    <property type="match status" value="1"/>
</dbReference>
<keyword evidence="3 5" id="KW-0067">ATP-binding</keyword>
<comment type="caution">
    <text evidence="5">The sequence shown here is derived from an EMBL/GenBank/DDBJ whole genome shotgun (WGS) entry which is preliminary data.</text>
</comment>
<evidence type="ECO:0000313" key="5">
    <source>
        <dbReference type="EMBL" id="MBA5603956.1"/>
    </source>
</evidence>
<dbReference type="EMBL" id="JACEZS010000001">
    <property type="protein sequence ID" value="MBA5603956.1"/>
    <property type="molecule type" value="Genomic_DNA"/>
</dbReference>
<dbReference type="PANTHER" id="PTHR43038">
    <property type="entry name" value="ATP-BINDING CASSETTE, SUB-FAMILY H, MEMBER 1"/>
    <property type="match status" value="1"/>
</dbReference>
<proteinExistence type="predicted"/>
<keyword evidence="2" id="KW-0547">Nucleotide-binding</keyword>
<reference evidence="5 6" key="1">
    <citation type="submission" date="2020-07" db="EMBL/GenBank/DDBJ databases">
        <title>Novel species isolated from subtropical streams in China.</title>
        <authorList>
            <person name="Lu H."/>
        </authorList>
    </citation>
    <scope>NUCLEOTIDE SEQUENCE [LARGE SCALE GENOMIC DNA]</scope>
    <source>
        <strain evidence="5 6">FT3S</strain>
    </source>
</reference>
<name>A0A7W2EDQ2_9BURK</name>
<evidence type="ECO:0000313" key="6">
    <source>
        <dbReference type="Proteomes" id="UP000566711"/>
    </source>
</evidence>
<dbReference type="SMART" id="SM00382">
    <property type="entry name" value="AAA"/>
    <property type="match status" value="1"/>
</dbReference>
<accession>A0A7W2EDQ2</accession>
<dbReference type="InterPro" id="IPR017871">
    <property type="entry name" value="ABC_transporter-like_CS"/>
</dbReference>
<protein>
    <submittedName>
        <fullName evidence="5">ABC transporter ATP-binding protein</fullName>
    </submittedName>
</protein>
<keyword evidence="6" id="KW-1185">Reference proteome</keyword>
<feature type="domain" description="ABC transporter" evidence="4">
    <location>
        <begin position="11"/>
        <end position="240"/>
    </location>
</feature>
<evidence type="ECO:0000256" key="1">
    <source>
        <dbReference type="ARBA" id="ARBA00022475"/>
    </source>
</evidence>
<dbReference type="AlphaFoldDB" id="A0A7W2EDQ2"/>
<keyword evidence="1" id="KW-0472">Membrane</keyword>
<dbReference type="PROSITE" id="PS50893">
    <property type="entry name" value="ABC_TRANSPORTER_2"/>
    <property type="match status" value="1"/>
</dbReference>